<sequence length="947" mass="111645">MKKKSLKYFPRILFCLALLVSTSQYAQHHSKLVVDIKPEEKTVHVQQELTFYNQTHKILTTVVLNDWNNAYSSKTTPLAKRFSDEFVRSFHVARDEERGSTNNVSIQDANGKKVEWERMFEQPDLILVSLPEAVHPNQKIILKLNYSIKLPSDRFTNYGYGENGKMYLKNWFLTPARFEDGNFLKYSNNNLDDIANAVSDFDLTVKVPQQFAVISDLSSVKNNENTNSIYQLSGKNRIDFSIYVEQNDNFHSFRKSDIEVVTNLKSNNLDDVRKALLISQMMDFVKENIGPYPHKKLVISQADYERNPFYGLNQLPSFLSPFQDDFLFEIKFMKTYLNNYLKTSLRLDPRKDNWIYDGMQMYLMMRYIDEFYPESKMMGSISKFRILRNYNLTNLPFNNQYSYFYMLMARKNLDQPIGDPKNTFIKFNEQIAGKYRAGLSFKYLDHYLQNDIVDKSLKEFYQINLQKQTTREDFEQILRTNSPKDIDWFFNTIIDSREIVDYKFSDISKTQDSVTFTIKNRTNTTVPIPVYGLKGKEIVFKEWYENISTDSTFTVERKEADKIVINYKNEVPEFNLRNNWKSMKPFFPNNRPFKFVFMKDLEDPYYNQILYVPTATYNLYDGISPGIRFHNKTILDKPFIFDINPAYSANTQSLIGSFSLAINQFNRKSEAFNNRYSISGNYFHYAPDATYLKINPTAVFRFREKDFRDNRKRGLLIRQVMVNRQESNYDLSFDENNQNYSVFNAKYSDNKTEITKHFNLSTDLQLSSKFGKSSVELGYRKLFNDNRQINIRFFAGAFLYNTTDSDFFSFALDRPTDYLFDYNYYGRSETSGLFSQQLIIAEGGFKSKLVNPYANQWMATTNASFNIWNWVEIYGDAGFMKNKNQGEQFVYDSGVRLNLVTDYFELYFPVYSNNGWEIADNNYQEKIRFIVTLSPSVLVNLFTRKWF</sequence>
<accession>A0ABU1TRR8</accession>
<dbReference type="Gene3D" id="1.10.390.10">
    <property type="entry name" value="Neutral Protease Domain 2"/>
    <property type="match status" value="1"/>
</dbReference>
<gene>
    <name evidence="2" type="ORF">J2X31_002579</name>
</gene>
<reference evidence="2 3" key="1">
    <citation type="submission" date="2023-07" db="EMBL/GenBank/DDBJ databases">
        <title>Sorghum-associated microbial communities from plants grown in Nebraska, USA.</title>
        <authorList>
            <person name="Schachtman D."/>
        </authorList>
    </citation>
    <scope>NUCLEOTIDE SEQUENCE [LARGE SCALE GENOMIC DNA]</scope>
    <source>
        <strain evidence="2 3">3773</strain>
    </source>
</reference>
<keyword evidence="1" id="KW-0732">Signal</keyword>
<evidence type="ECO:0008006" key="4">
    <source>
        <dbReference type="Google" id="ProtNLM"/>
    </source>
</evidence>
<dbReference type="Proteomes" id="UP001255185">
    <property type="component" value="Unassembled WGS sequence"/>
</dbReference>
<protein>
    <recommendedName>
        <fullName evidence="4">Aminopeptidase</fullName>
    </recommendedName>
</protein>
<comment type="caution">
    <text evidence="2">The sequence shown here is derived from an EMBL/GenBank/DDBJ whole genome shotgun (WGS) entry which is preliminary data.</text>
</comment>
<organism evidence="2 3">
    <name type="scientific">Flavobacterium arsenatis</name>
    <dbReference type="NCBI Taxonomy" id="1484332"/>
    <lineage>
        <taxon>Bacteria</taxon>
        <taxon>Pseudomonadati</taxon>
        <taxon>Bacteroidota</taxon>
        <taxon>Flavobacteriia</taxon>
        <taxon>Flavobacteriales</taxon>
        <taxon>Flavobacteriaceae</taxon>
        <taxon>Flavobacterium</taxon>
    </lineage>
</organism>
<keyword evidence="3" id="KW-1185">Reference proteome</keyword>
<dbReference type="EMBL" id="JAVDVI010000011">
    <property type="protein sequence ID" value="MDR6968556.1"/>
    <property type="molecule type" value="Genomic_DNA"/>
</dbReference>
<evidence type="ECO:0000313" key="3">
    <source>
        <dbReference type="Proteomes" id="UP001255185"/>
    </source>
</evidence>
<feature type="signal peptide" evidence="1">
    <location>
        <begin position="1"/>
        <end position="26"/>
    </location>
</feature>
<name>A0ABU1TRR8_9FLAO</name>
<evidence type="ECO:0000256" key="1">
    <source>
        <dbReference type="SAM" id="SignalP"/>
    </source>
</evidence>
<proteinExistence type="predicted"/>
<dbReference type="RefSeq" id="WP_310027158.1">
    <property type="nucleotide sequence ID" value="NZ_JAVDVI010000011.1"/>
</dbReference>
<evidence type="ECO:0000313" key="2">
    <source>
        <dbReference type="EMBL" id="MDR6968556.1"/>
    </source>
</evidence>
<dbReference type="InterPro" id="IPR027268">
    <property type="entry name" value="Peptidase_M4/M1_CTD_sf"/>
</dbReference>
<feature type="chain" id="PRO_5045724617" description="Aminopeptidase" evidence="1">
    <location>
        <begin position="27"/>
        <end position="947"/>
    </location>
</feature>